<protein>
    <recommendedName>
        <fullName evidence="1">HTH psq-type domain-containing protein</fullName>
    </recommendedName>
</protein>
<sequence>MQKISNDLENKIIDLYNQGYKIKDISKICKVHPTTVSRVANRNSLCRECSKLILSEKINICKLYNLGKTCSDIAKLYNVSRNTISTILHNNNINIRKSNLDTYFEEAVQMYSNGYSLTQISNKYKFSRSNFSIRLKKLGIPVINTQNMLKFNEHIFDIIDTEEKAY</sequence>
<organism evidence="2">
    <name type="scientific">virus sp. ctrcb4</name>
    <dbReference type="NCBI Taxonomy" id="2825824"/>
    <lineage>
        <taxon>Viruses</taxon>
    </lineage>
</organism>
<accession>A0A8S5RPG9</accession>
<dbReference type="SUPFAM" id="SSF46689">
    <property type="entry name" value="Homeodomain-like"/>
    <property type="match status" value="1"/>
</dbReference>
<dbReference type="EMBL" id="BK059132">
    <property type="protein sequence ID" value="DAE33231.1"/>
    <property type="molecule type" value="Genomic_DNA"/>
</dbReference>
<reference evidence="2" key="1">
    <citation type="journal article" date="2021" name="Proc. Natl. Acad. Sci. U.S.A.">
        <title>A Catalog of Tens of Thousands of Viruses from Human Metagenomes Reveals Hidden Associations with Chronic Diseases.</title>
        <authorList>
            <person name="Tisza M.J."/>
            <person name="Buck C.B."/>
        </authorList>
    </citation>
    <scope>NUCLEOTIDE SEQUENCE</scope>
    <source>
        <strain evidence="2">Ctrcb4</strain>
    </source>
</reference>
<evidence type="ECO:0000259" key="1">
    <source>
        <dbReference type="Pfam" id="PF04218"/>
    </source>
</evidence>
<dbReference type="Pfam" id="PF04218">
    <property type="entry name" value="CENP-B_N"/>
    <property type="match status" value="1"/>
</dbReference>
<dbReference type="InterPro" id="IPR036388">
    <property type="entry name" value="WH-like_DNA-bd_sf"/>
</dbReference>
<dbReference type="InterPro" id="IPR009057">
    <property type="entry name" value="Homeodomain-like_sf"/>
</dbReference>
<evidence type="ECO:0000313" key="2">
    <source>
        <dbReference type="EMBL" id="DAE33231.1"/>
    </source>
</evidence>
<dbReference type="Gene3D" id="1.10.10.10">
    <property type="entry name" value="Winged helix-like DNA-binding domain superfamily/Winged helix DNA-binding domain"/>
    <property type="match status" value="1"/>
</dbReference>
<dbReference type="Gene3D" id="1.10.10.60">
    <property type="entry name" value="Homeodomain-like"/>
    <property type="match status" value="2"/>
</dbReference>
<proteinExistence type="predicted"/>
<feature type="domain" description="HTH psq-type" evidence="1">
    <location>
        <begin position="52"/>
        <end position="91"/>
    </location>
</feature>
<dbReference type="GO" id="GO:0003677">
    <property type="term" value="F:DNA binding"/>
    <property type="evidence" value="ECO:0007669"/>
    <property type="project" value="InterPro"/>
</dbReference>
<dbReference type="InterPro" id="IPR007889">
    <property type="entry name" value="HTH_Psq"/>
</dbReference>
<name>A0A8S5RPG9_9VIRU</name>